<protein>
    <submittedName>
        <fullName evidence="1">Uncharacterized protein</fullName>
    </submittedName>
</protein>
<name>A0A1H5UHZ5_9PROT</name>
<proteinExistence type="predicted"/>
<organism evidence="1 2">
    <name type="scientific">Nitrosomonas ureae</name>
    <dbReference type="NCBI Taxonomy" id="44577"/>
    <lineage>
        <taxon>Bacteria</taxon>
        <taxon>Pseudomonadati</taxon>
        <taxon>Pseudomonadota</taxon>
        <taxon>Betaproteobacteria</taxon>
        <taxon>Nitrosomonadales</taxon>
        <taxon>Nitrosomonadaceae</taxon>
        <taxon>Nitrosomonas</taxon>
    </lineage>
</organism>
<accession>A0A1H5UHZ5</accession>
<gene>
    <name evidence="1" type="ORF">SAMN05216334_1088</name>
</gene>
<evidence type="ECO:0000313" key="1">
    <source>
        <dbReference type="EMBL" id="SEF74650.1"/>
    </source>
</evidence>
<sequence>MNNLTVSEVKFFRESRGVVTHGFHIERPVKGVLISGDQFVVSGWVVGKASHAIEVNVCLSEEVVGIALVSIDRPDVERAYPVEGARSSGFRIDVPVISLQVASEINVIARLEDGTKVPLANICFEKQAESGIAIEKGSQEVNNISDQEDKLGELRPQVALDYESKKADSISEQEGIYTRFVNRLKSKFSK</sequence>
<dbReference type="Proteomes" id="UP000236753">
    <property type="component" value="Unassembled WGS sequence"/>
</dbReference>
<dbReference type="EMBL" id="FNUX01000008">
    <property type="protein sequence ID" value="SEF74650.1"/>
    <property type="molecule type" value="Genomic_DNA"/>
</dbReference>
<dbReference type="RefSeq" id="WP_103966186.1">
    <property type="nucleotide sequence ID" value="NZ_FNUX01000008.1"/>
</dbReference>
<dbReference type="AlphaFoldDB" id="A0A1H5UHZ5"/>
<evidence type="ECO:0000313" key="2">
    <source>
        <dbReference type="Proteomes" id="UP000236753"/>
    </source>
</evidence>
<reference evidence="1 2" key="1">
    <citation type="submission" date="2016-10" db="EMBL/GenBank/DDBJ databases">
        <authorList>
            <person name="de Groot N.N."/>
        </authorList>
    </citation>
    <scope>NUCLEOTIDE SEQUENCE [LARGE SCALE GENOMIC DNA]</scope>
    <source>
        <strain evidence="1 2">Nm13</strain>
    </source>
</reference>
<dbReference type="OrthoDB" id="37530at2"/>